<keyword evidence="2" id="KW-1185">Reference proteome</keyword>
<comment type="caution">
    <text evidence="1">The sequence shown here is derived from an EMBL/GenBank/DDBJ whole genome shotgun (WGS) entry which is preliminary data.</text>
</comment>
<reference evidence="2" key="1">
    <citation type="journal article" date="2019" name="Int. J. Syst. Evol. Microbiol.">
        <title>The Global Catalogue of Microorganisms (GCM) 10K type strain sequencing project: providing services to taxonomists for standard genome sequencing and annotation.</title>
        <authorList>
            <consortium name="The Broad Institute Genomics Platform"/>
            <consortium name="The Broad Institute Genome Sequencing Center for Infectious Disease"/>
            <person name="Wu L."/>
            <person name="Ma J."/>
        </authorList>
    </citation>
    <scope>NUCLEOTIDE SEQUENCE [LARGE SCALE GENOMIC DNA]</scope>
    <source>
        <strain evidence="2">JCM 17804</strain>
    </source>
</reference>
<dbReference type="EMBL" id="BAABGJ010000081">
    <property type="protein sequence ID" value="GAA4358999.1"/>
    <property type="molecule type" value="Genomic_DNA"/>
</dbReference>
<gene>
    <name evidence="1" type="ORF">GCM10023165_54590</name>
</gene>
<organism evidence="1 2">
    <name type="scientific">Variovorax defluvii</name>
    <dbReference type="NCBI Taxonomy" id="913761"/>
    <lineage>
        <taxon>Bacteria</taxon>
        <taxon>Pseudomonadati</taxon>
        <taxon>Pseudomonadota</taxon>
        <taxon>Betaproteobacteria</taxon>
        <taxon>Burkholderiales</taxon>
        <taxon>Comamonadaceae</taxon>
        <taxon>Variovorax</taxon>
    </lineage>
</organism>
<accession>A0ABP8IHJ4</accession>
<sequence>MRRLLGGAALLRRDGIVLRQGVGGQARHREGRQRGEEMRAQAVLDAVCHGRMVVCTHAGPKGIQILTICYEFCAEALERATFIKRLTLEPSRKWRK</sequence>
<name>A0ABP8IHJ4_9BURK</name>
<dbReference type="Proteomes" id="UP001500975">
    <property type="component" value="Unassembled WGS sequence"/>
</dbReference>
<protein>
    <submittedName>
        <fullName evidence="1">Uncharacterized protein</fullName>
    </submittedName>
</protein>
<proteinExistence type="predicted"/>
<evidence type="ECO:0000313" key="2">
    <source>
        <dbReference type="Proteomes" id="UP001500975"/>
    </source>
</evidence>
<evidence type="ECO:0000313" key="1">
    <source>
        <dbReference type="EMBL" id="GAA4358999.1"/>
    </source>
</evidence>